<organism evidence="1 2">
    <name type="scientific">Bacillus spizizenii</name>
    <name type="common">Bacillus subtilis subsp. spizizenii</name>
    <dbReference type="NCBI Taxonomy" id="96241"/>
    <lineage>
        <taxon>Bacteria</taxon>
        <taxon>Bacillati</taxon>
        <taxon>Bacillota</taxon>
        <taxon>Bacilli</taxon>
        <taxon>Bacillales</taxon>
        <taxon>Bacillaceae</taxon>
        <taxon>Bacillus</taxon>
    </lineage>
</organism>
<name>A0A9Q4DSG6_BACSC</name>
<gene>
    <name evidence="1" type="ORF">MOC45_21495</name>
</gene>
<sequence>MTQSKYFFCYSVNLHRKLRKAGASLICEALSTRNKRFWLYEKDETVERILSSM</sequence>
<evidence type="ECO:0000313" key="1">
    <source>
        <dbReference type="EMBL" id="MCY8123119.1"/>
    </source>
</evidence>
<evidence type="ECO:0008006" key="3">
    <source>
        <dbReference type="Google" id="ProtNLM"/>
    </source>
</evidence>
<dbReference type="Proteomes" id="UP001070352">
    <property type="component" value="Unassembled WGS sequence"/>
</dbReference>
<dbReference type="EMBL" id="JALANJ010000056">
    <property type="protein sequence ID" value="MCY8123119.1"/>
    <property type="molecule type" value="Genomic_DNA"/>
</dbReference>
<proteinExistence type="predicted"/>
<protein>
    <recommendedName>
        <fullName evidence="3">DUF5659 domain-containing protein</fullName>
    </recommendedName>
</protein>
<reference evidence="1" key="1">
    <citation type="submission" date="2022-02" db="EMBL/GenBank/DDBJ databases">
        <title>Crop Bioprotection Bacillus Genome Sequencing.</title>
        <authorList>
            <person name="Dunlap C."/>
        </authorList>
    </citation>
    <scope>NUCLEOTIDE SEQUENCE</scope>
    <source>
        <strain evidence="1">M18B4</strain>
    </source>
</reference>
<comment type="caution">
    <text evidence="1">The sequence shown here is derived from an EMBL/GenBank/DDBJ whole genome shotgun (WGS) entry which is preliminary data.</text>
</comment>
<evidence type="ECO:0000313" key="2">
    <source>
        <dbReference type="Proteomes" id="UP001070352"/>
    </source>
</evidence>
<dbReference type="AlphaFoldDB" id="A0A9Q4DSG6"/>
<accession>A0A9Q4DSG6</accession>